<dbReference type="PIRSF" id="PIRSF036389">
    <property type="entry name" value="IOR_B"/>
    <property type="match status" value="1"/>
</dbReference>
<dbReference type="STRING" id="321267.SHM7688_02619"/>
<dbReference type="InterPro" id="IPR012368">
    <property type="entry name" value="OxRdtase_Mopterin-bd_su_IorB"/>
</dbReference>
<dbReference type="RefSeq" id="WP_058240353.1">
    <property type="nucleotide sequence ID" value="NZ_CYPW01000027.1"/>
</dbReference>
<keyword evidence="2" id="KW-0560">Oxidoreductase</keyword>
<dbReference type="PANTHER" id="PTHR47495">
    <property type="entry name" value="ALDEHYDE DEHYDROGENASE"/>
    <property type="match status" value="1"/>
</dbReference>
<feature type="domain" description="Aldehyde oxidase/xanthine dehydrogenase a/b hammerhead" evidence="1">
    <location>
        <begin position="240"/>
        <end position="318"/>
    </location>
</feature>
<dbReference type="InterPro" id="IPR037165">
    <property type="entry name" value="AldOxase/xan_DH_Mopterin-bd_sf"/>
</dbReference>
<dbReference type="Pfam" id="PF02738">
    <property type="entry name" value="MoCoBD_1"/>
    <property type="match status" value="1"/>
</dbReference>
<dbReference type="SUPFAM" id="SSF56003">
    <property type="entry name" value="Molybdenum cofactor-binding domain"/>
    <property type="match status" value="2"/>
</dbReference>
<evidence type="ECO:0000313" key="3">
    <source>
        <dbReference type="Proteomes" id="UP000054823"/>
    </source>
</evidence>
<accession>A0A0P1ERN0</accession>
<name>A0A0P1ERN0_9RHOB</name>
<dbReference type="OrthoDB" id="9767994at2"/>
<dbReference type="AlphaFoldDB" id="A0A0P1ERN0"/>
<dbReference type="InterPro" id="IPR008274">
    <property type="entry name" value="AldOxase/xan_DH_MoCoBD1"/>
</dbReference>
<dbReference type="InterPro" id="IPR052516">
    <property type="entry name" value="N-heterocyclic_Hydroxylase"/>
</dbReference>
<dbReference type="EC" id="1.3.99.16" evidence="2"/>
<gene>
    <name evidence="2" type="primary">iorB_2</name>
    <name evidence="2" type="ORF">SHM7688_02619</name>
</gene>
<dbReference type="Proteomes" id="UP000054823">
    <property type="component" value="Unassembled WGS sequence"/>
</dbReference>
<dbReference type="EMBL" id="CYPW01000027">
    <property type="protein sequence ID" value="CUH53167.1"/>
    <property type="molecule type" value="Genomic_DNA"/>
</dbReference>
<evidence type="ECO:0000313" key="2">
    <source>
        <dbReference type="EMBL" id="CUH53167.1"/>
    </source>
</evidence>
<proteinExistence type="predicted"/>
<organism evidence="2 3">
    <name type="scientific">Shimia marina</name>
    <dbReference type="NCBI Taxonomy" id="321267"/>
    <lineage>
        <taxon>Bacteria</taxon>
        <taxon>Pseudomonadati</taxon>
        <taxon>Pseudomonadota</taxon>
        <taxon>Alphaproteobacteria</taxon>
        <taxon>Rhodobacterales</taxon>
        <taxon>Roseobacteraceae</taxon>
    </lineage>
</organism>
<dbReference type="PANTHER" id="PTHR47495:SF1">
    <property type="entry name" value="BLL3820 PROTEIN"/>
    <property type="match status" value="1"/>
</dbReference>
<evidence type="ECO:0000259" key="1">
    <source>
        <dbReference type="SMART" id="SM01008"/>
    </source>
</evidence>
<dbReference type="Gene3D" id="3.30.365.10">
    <property type="entry name" value="Aldehyde oxidase/xanthine dehydrogenase, molybdopterin binding domain"/>
    <property type="match status" value="4"/>
</dbReference>
<dbReference type="Pfam" id="PF20256">
    <property type="entry name" value="MoCoBD_2"/>
    <property type="match status" value="1"/>
</dbReference>
<dbReference type="SMART" id="SM01008">
    <property type="entry name" value="Ald_Xan_dh_C"/>
    <property type="match status" value="1"/>
</dbReference>
<dbReference type="InterPro" id="IPR000674">
    <property type="entry name" value="Ald_Oxase/Xan_DH_a/b"/>
</dbReference>
<dbReference type="InterPro" id="IPR046867">
    <property type="entry name" value="AldOxase/xan_DH_MoCoBD2"/>
</dbReference>
<dbReference type="GO" id="GO:0047121">
    <property type="term" value="F:isoquinoline 1-oxidoreductase activity"/>
    <property type="evidence" value="ECO:0007669"/>
    <property type="project" value="UniProtKB-EC"/>
</dbReference>
<reference evidence="2 3" key="1">
    <citation type="submission" date="2015-09" db="EMBL/GenBank/DDBJ databases">
        <authorList>
            <consortium name="Swine Surveillance"/>
        </authorList>
    </citation>
    <scope>NUCLEOTIDE SEQUENCE [LARGE SCALE GENOMIC DNA]</scope>
    <source>
        <strain evidence="2 3">CECT 7688</strain>
    </source>
</reference>
<dbReference type="Gene3D" id="3.90.1170.50">
    <property type="entry name" value="Aldehyde oxidase/xanthine dehydrogenase, a/b hammerhead"/>
    <property type="match status" value="1"/>
</dbReference>
<keyword evidence="3" id="KW-1185">Reference proteome</keyword>
<protein>
    <submittedName>
        <fullName evidence="2">Isoquinoline 1-oxidoreductase subunit beta</fullName>
        <ecNumber evidence="2">1.3.99.16</ecNumber>
    </submittedName>
</protein>
<sequence>MGKVGKIARRSFLIGAAAVAGGVAFGVYKVRTPYENPLKNDLADGAATFNPWVVIDGNGITLITPHGDKGQGVAHAQAALIAEELDVEFGQFQIDFGKPDKAYWNRALAADGAPFMATDESFAAEATRGVMGGMMKLLGMQLTGGSTAMPDSFDKLREAGAVARETLKLAASTKTGVPVAQLKTAQGAVILPDGSTLAYTDLAAEAAELEPVTDIRLRAPAQWRLIGKPMNRIDMVAKSTGTLAYGIDVDIDGMVHAAVMCNPRQGGALLSYDAGAAKGMRGVQEVVEVTGGVAVIADNTWRAIQAVQAIDAEWGEAPYPAEQEDHWAALEASFNETHLDKEWRNEGDVSAALASGKAVEAEYRVPYVAHAPLEPLNATVLVEDDKVTVWTGHQIPRMLQDLVAKITGHSAAQVDLVNHFMGGSFGHRLEFKHVELAAEIANQMRGTPVKLTYSREEDFAHDYPRHIGMARGSGAVKDGKVIAMDLEVATPSVVASQMGRAGVTVPGPDMQIAAGAWNNPYGLENFRMRAYRAPELAPVSSWRSVGASAGGFFFDSLLDELIHEAGADPLEERIRLMQHDVSRKVLEAVGEMSNWGSPLGPNKGRGVAFVESFGVPTAEVIEVTNTEDGITIDKVWVAADVGTVIDPVNFENLVQGGVVFALGHAMNSEITYSDGMAEQANYWDAEGMRMMQCPEIMVRGLENGSAVRGVGEPPIPPAAPALANAIFAATGQRIRELPLYHHVDFV</sequence>